<gene>
    <name evidence="1" type="ORF">Aconfl_25960</name>
</gene>
<dbReference type="EMBL" id="BTPD01000008">
    <property type="protein sequence ID" value="GMQ29953.1"/>
    <property type="molecule type" value="Genomic_DNA"/>
</dbReference>
<dbReference type="Proteomes" id="UP001338309">
    <property type="component" value="Unassembled WGS sequence"/>
</dbReference>
<keyword evidence="2" id="KW-1185">Reference proteome</keyword>
<sequence>MTKGVLSLQRNLYRLDVFPNLVLENTDSKMVKAVRIEFLAAFLVSKFNLTRFIVFLLLKDLELWIENFSKVWNFGKVKDWEILWVLYLASCV</sequence>
<evidence type="ECO:0000313" key="2">
    <source>
        <dbReference type="Proteomes" id="UP001338309"/>
    </source>
</evidence>
<evidence type="ECO:0000313" key="1">
    <source>
        <dbReference type="EMBL" id="GMQ29953.1"/>
    </source>
</evidence>
<accession>A0ABQ6PPP6</accession>
<reference evidence="1 2" key="1">
    <citation type="submission" date="2023-08" db="EMBL/GenBank/DDBJ databases">
        <title>Draft genome sequence of Algoriphagus confluentis.</title>
        <authorList>
            <person name="Takatani N."/>
            <person name="Hosokawa M."/>
            <person name="Sawabe T."/>
        </authorList>
    </citation>
    <scope>NUCLEOTIDE SEQUENCE [LARGE SCALE GENOMIC DNA]</scope>
    <source>
        <strain evidence="1 2">NBRC 111222</strain>
    </source>
</reference>
<protein>
    <submittedName>
        <fullName evidence="1">Uncharacterized protein</fullName>
    </submittedName>
</protein>
<comment type="caution">
    <text evidence="1">The sequence shown here is derived from an EMBL/GenBank/DDBJ whole genome shotgun (WGS) entry which is preliminary data.</text>
</comment>
<organism evidence="1 2">
    <name type="scientific">Algoriphagus confluentis</name>
    <dbReference type="NCBI Taxonomy" id="1697556"/>
    <lineage>
        <taxon>Bacteria</taxon>
        <taxon>Pseudomonadati</taxon>
        <taxon>Bacteroidota</taxon>
        <taxon>Cytophagia</taxon>
        <taxon>Cytophagales</taxon>
        <taxon>Cyclobacteriaceae</taxon>
        <taxon>Algoriphagus</taxon>
    </lineage>
</organism>
<name>A0ABQ6PPP6_9BACT</name>
<proteinExistence type="predicted"/>